<gene>
    <name evidence="1" type="ORF">Clacol_010071</name>
</gene>
<dbReference type="Proteomes" id="UP001050691">
    <property type="component" value="Unassembled WGS sequence"/>
</dbReference>
<sequence length="123" mass="13908">MCKEIIQNPQSLSCGHNAFYSCSRTCWTQPTAQDNGAEMIDIDAKSDPGEFHSANGHSEHLSLEYLVQAKEAEKMLARRQRERLQAYKGGGEGFWRLPCMNSPILPVTELNSHLVLKEMRNEV</sequence>
<keyword evidence="2" id="KW-1185">Reference proteome</keyword>
<protein>
    <submittedName>
        <fullName evidence="1">Uncharacterized protein</fullName>
    </submittedName>
</protein>
<organism evidence="1 2">
    <name type="scientific">Clathrus columnatus</name>
    <dbReference type="NCBI Taxonomy" id="1419009"/>
    <lineage>
        <taxon>Eukaryota</taxon>
        <taxon>Fungi</taxon>
        <taxon>Dikarya</taxon>
        <taxon>Basidiomycota</taxon>
        <taxon>Agaricomycotina</taxon>
        <taxon>Agaricomycetes</taxon>
        <taxon>Phallomycetidae</taxon>
        <taxon>Phallales</taxon>
        <taxon>Clathraceae</taxon>
        <taxon>Clathrus</taxon>
    </lineage>
</organism>
<dbReference type="PROSITE" id="PS51257">
    <property type="entry name" value="PROKAR_LIPOPROTEIN"/>
    <property type="match status" value="1"/>
</dbReference>
<reference evidence="1" key="1">
    <citation type="submission" date="2021-10" db="EMBL/GenBank/DDBJ databases">
        <title>De novo Genome Assembly of Clathrus columnatus (Basidiomycota, Fungi) Using Illumina and Nanopore Sequence Data.</title>
        <authorList>
            <person name="Ogiso-Tanaka E."/>
            <person name="Itagaki H."/>
            <person name="Hosoya T."/>
            <person name="Hosaka K."/>
        </authorList>
    </citation>
    <scope>NUCLEOTIDE SEQUENCE</scope>
    <source>
        <strain evidence="1">MO-923</strain>
    </source>
</reference>
<comment type="caution">
    <text evidence="1">The sequence shown here is derived from an EMBL/GenBank/DDBJ whole genome shotgun (WGS) entry which is preliminary data.</text>
</comment>
<proteinExistence type="predicted"/>
<dbReference type="EMBL" id="BPWL01000011">
    <property type="protein sequence ID" value="GJJ15793.1"/>
    <property type="molecule type" value="Genomic_DNA"/>
</dbReference>
<evidence type="ECO:0000313" key="2">
    <source>
        <dbReference type="Proteomes" id="UP001050691"/>
    </source>
</evidence>
<evidence type="ECO:0000313" key="1">
    <source>
        <dbReference type="EMBL" id="GJJ15793.1"/>
    </source>
</evidence>
<dbReference type="AlphaFoldDB" id="A0AAV5AT33"/>
<accession>A0AAV5AT33</accession>
<name>A0AAV5AT33_9AGAM</name>